<gene>
    <name evidence="2" type="ORF">mPipKuh1_008533</name>
</gene>
<dbReference type="Proteomes" id="UP000558488">
    <property type="component" value="Unassembled WGS sequence"/>
</dbReference>
<keyword evidence="3" id="KW-1185">Reference proteome</keyword>
<sequence length="122" mass="12771">MSPAEPTGPAPGLCWNGPLRSSRLASLPPSAPGPPQAGPARRWQLILISARAKHNEENRLLSKTPCAVLQTPWEAQRGPGNAEGEGRSELTNPEPLPGFGWPWAGAATALQTPAQNPVLCAA</sequence>
<name>A0A7J7VBG0_PIPKU</name>
<feature type="region of interest" description="Disordered" evidence="1">
    <location>
        <begin position="1"/>
        <end position="39"/>
    </location>
</feature>
<comment type="caution">
    <text evidence="2">The sequence shown here is derived from an EMBL/GenBank/DDBJ whole genome shotgun (WGS) entry which is preliminary data.</text>
</comment>
<dbReference type="EMBL" id="JACAGB010000015">
    <property type="protein sequence ID" value="KAF6322535.1"/>
    <property type="molecule type" value="Genomic_DNA"/>
</dbReference>
<evidence type="ECO:0000313" key="3">
    <source>
        <dbReference type="Proteomes" id="UP000558488"/>
    </source>
</evidence>
<proteinExistence type="predicted"/>
<feature type="region of interest" description="Disordered" evidence="1">
    <location>
        <begin position="71"/>
        <end position="104"/>
    </location>
</feature>
<evidence type="ECO:0000256" key="1">
    <source>
        <dbReference type="SAM" id="MobiDB-lite"/>
    </source>
</evidence>
<dbReference type="AlphaFoldDB" id="A0A7J7VBG0"/>
<organism evidence="2 3">
    <name type="scientific">Pipistrellus kuhlii</name>
    <name type="common">Kuhl's pipistrelle</name>
    <dbReference type="NCBI Taxonomy" id="59472"/>
    <lineage>
        <taxon>Eukaryota</taxon>
        <taxon>Metazoa</taxon>
        <taxon>Chordata</taxon>
        <taxon>Craniata</taxon>
        <taxon>Vertebrata</taxon>
        <taxon>Euteleostomi</taxon>
        <taxon>Mammalia</taxon>
        <taxon>Eutheria</taxon>
        <taxon>Laurasiatheria</taxon>
        <taxon>Chiroptera</taxon>
        <taxon>Yangochiroptera</taxon>
        <taxon>Vespertilionidae</taxon>
        <taxon>Pipistrellus</taxon>
    </lineage>
</organism>
<reference evidence="2 3" key="1">
    <citation type="journal article" date="2020" name="Nature">
        <title>Six reference-quality genomes reveal evolution of bat adaptations.</title>
        <authorList>
            <person name="Jebb D."/>
            <person name="Huang Z."/>
            <person name="Pippel M."/>
            <person name="Hughes G.M."/>
            <person name="Lavrichenko K."/>
            <person name="Devanna P."/>
            <person name="Winkler S."/>
            <person name="Jermiin L.S."/>
            <person name="Skirmuntt E.C."/>
            <person name="Katzourakis A."/>
            <person name="Burkitt-Gray L."/>
            <person name="Ray D.A."/>
            <person name="Sullivan K.A.M."/>
            <person name="Roscito J.G."/>
            <person name="Kirilenko B.M."/>
            <person name="Davalos L.M."/>
            <person name="Corthals A.P."/>
            <person name="Power M.L."/>
            <person name="Jones G."/>
            <person name="Ransome R.D."/>
            <person name="Dechmann D.K.N."/>
            <person name="Locatelli A.G."/>
            <person name="Puechmaille S.J."/>
            <person name="Fedrigo O."/>
            <person name="Jarvis E.D."/>
            <person name="Hiller M."/>
            <person name="Vernes S.C."/>
            <person name="Myers E.W."/>
            <person name="Teeling E.C."/>
        </authorList>
    </citation>
    <scope>NUCLEOTIDE SEQUENCE [LARGE SCALE GENOMIC DNA]</scope>
    <source>
        <strain evidence="2">MPipKuh1</strain>
        <tissue evidence="2">Flight muscle</tissue>
    </source>
</reference>
<protein>
    <submittedName>
        <fullName evidence="2">Uncharacterized protein</fullName>
    </submittedName>
</protein>
<accession>A0A7J7VBG0</accession>
<feature type="compositionally biased region" description="Low complexity" evidence="1">
    <location>
        <begin position="17"/>
        <end position="28"/>
    </location>
</feature>
<evidence type="ECO:0000313" key="2">
    <source>
        <dbReference type="EMBL" id="KAF6322535.1"/>
    </source>
</evidence>